<reference evidence="1" key="1">
    <citation type="submission" date="2019-03" db="EMBL/GenBank/DDBJ databases">
        <authorList>
            <person name="Mank J."/>
            <person name="Almeida P."/>
        </authorList>
    </citation>
    <scope>NUCLEOTIDE SEQUENCE</scope>
    <source>
        <strain evidence="1">78183</strain>
    </source>
</reference>
<evidence type="ECO:0000313" key="1">
    <source>
        <dbReference type="EMBL" id="VFU40166.1"/>
    </source>
</evidence>
<gene>
    <name evidence="1" type="ORF">SVIM_LOCUS228409</name>
</gene>
<dbReference type="EMBL" id="CAADRP010001541">
    <property type="protein sequence ID" value="VFU40166.1"/>
    <property type="molecule type" value="Genomic_DNA"/>
</dbReference>
<sequence>MTIIFNSIKASNIKINVTIQHILLLSRLSANITRKTREREREGWWWGWGIELQRKLKTLLPNLEAAGKFLVVLFF</sequence>
<dbReference type="AlphaFoldDB" id="A0A6N2LX66"/>
<proteinExistence type="predicted"/>
<protein>
    <submittedName>
        <fullName evidence="1">Uncharacterized protein</fullName>
    </submittedName>
</protein>
<organism evidence="1">
    <name type="scientific">Salix viminalis</name>
    <name type="common">Common osier</name>
    <name type="synonym">Basket willow</name>
    <dbReference type="NCBI Taxonomy" id="40686"/>
    <lineage>
        <taxon>Eukaryota</taxon>
        <taxon>Viridiplantae</taxon>
        <taxon>Streptophyta</taxon>
        <taxon>Embryophyta</taxon>
        <taxon>Tracheophyta</taxon>
        <taxon>Spermatophyta</taxon>
        <taxon>Magnoliopsida</taxon>
        <taxon>eudicotyledons</taxon>
        <taxon>Gunneridae</taxon>
        <taxon>Pentapetalae</taxon>
        <taxon>rosids</taxon>
        <taxon>fabids</taxon>
        <taxon>Malpighiales</taxon>
        <taxon>Salicaceae</taxon>
        <taxon>Saliceae</taxon>
        <taxon>Salix</taxon>
    </lineage>
</organism>
<name>A0A6N2LX66_SALVM</name>
<accession>A0A6N2LX66</accession>